<keyword evidence="2 5" id="KW-0812">Transmembrane</keyword>
<reference evidence="7" key="1">
    <citation type="journal article" date="2019" name="Int. J. Syst. Evol. Microbiol.">
        <title>The Global Catalogue of Microorganisms (GCM) 10K type strain sequencing project: providing services to taxonomists for standard genome sequencing and annotation.</title>
        <authorList>
            <consortium name="The Broad Institute Genomics Platform"/>
            <consortium name="The Broad Institute Genome Sequencing Center for Infectious Disease"/>
            <person name="Wu L."/>
            <person name="Ma J."/>
        </authorList>
    </citation>
    <scope>NUCLEOTIDE SEQUENCE [LARGE SCALE GENOMIC DNA]</scope>
    <source>
        <strain evidence="7">JCM 19015</strain>
    </source>
</reference>
<dbReference type="PANTHER" id="PTHR43847">
    <property type="entry name" value="BLL3993 PROTEIN"/>
    <property type="match status" value="1"/>
</dbReference>
<dbReference type="PANTHER" id="PTHR43847:SF1">
    <property type="entry name" value="BLL3993 PROTEIN"/>
    <property type="match status" value="1"/>
</dbReference>
<keyword evidence="7" id="KW-1185">Reference proteome</keyword>
<feature type="transmembrane region" description="Helical" evidence="5">
    <location>
        <begin position="12"/>
        <end position="32"/>
    </location>
</feature>
<evidence type="ECO:0000256" key="3">
    <source>
        <dbReference type="ARBA" id="ARBA00022989"/>
    </source>
</evidence>
<gene>
    <name evidence="6" type="ORF">GCM10025783_17180</name>
</gene>
<dbReference type="Proteomes" id="UP001500121">
    <property type="component" value="Unassembled WGS sequence"/>
</dbReference>
<evidence type="ECO:0000256" key="2">
    <source>
        <dbReference type="ARBA" id="ARBA00022692"/>
    </source>
</evidence>
<feature type="transmembrane region" description="Helical" evidence="5">
    <location>
        <begin position="57"/>
        <end position="76"/>
    </location>
</feature>
<keyword evidence="6" id="KW-0808">Transferase</keyword>
<dbReference type="Pfam" id="PF04140">
    <property type="entry name" value="ICMT"/>
    <property type="match status" value="1"/>
</dbReference>
<comment type="caution">
    <text evidence="6">The sequence shown here is derived from an EMBL/GenBank/DDBJ whole genome shotgun (WGS) entry which is preliminary data.</text>
</comment>
<proteinExistence type="predicted"/>
<evidence type="ECO:0000256" key="5">
    <source>
        <dbReference type="SAM" id="Phobius"/>
    </source>
</evidence>
<evidence type="ECO:0000313" key="6">
    <source>
        <dbReference type="EMBL" id="GAA4745871.1"/>
    </source>
</evidence>
<name>A0ABP8Z3Y2_9MICO</name>
<evidence type="ECO:0000256" key="1">
    <source>
        <dbReference type="ARBA" id="ARBA00004141"/>
    </source>
</evidence>
<dbReference type="GO" id="GO:0032259">
    <property type="term" value="P:methylation"/>
    <property type="evidence" value="ECO:0007669"/>
    <property type="project" value="UniProtKB-KW"/>
</dbReference>
<keyword evidence="6" id="KW-0489">Methyltransferase</keyword>
<protein>
    <submittedName>
        <fullName evidence="6">Isoprenylcysteine carboxyl methyltransferase family protein</fullName>
    </submittedName>
</protein>
<dbReference type="RefSeq" id="WP_345480706.1">
    <property type="nucleotide sequence ID" value="NZ_BAABLP010000003.1"/>
</dbReference>
<keyword evidence="4 5" id="KW-0472">Membrane</keyword>
<evidence type="ECO:0000256" key="4">
    <source>
        <dbReference type="ARBA" id="ARBA00023136"/>
    </source>
</evidence>
<dbReference type="InterPro" id="IPR052527">
    <property type="entry name" value="Metal_cation-efflux_comp"/>
</dbReference>
<dbReference type="EMBL" id="BAABLP010000003">
    <property type="protein sequence ID" value="GAA4745871.1"/>
    <property type="molecule type" value="Genomic_DNA"/>
</dbReference>
<evidence type="ECO:0000313" key="7">
    <source>
        <dbReference type="Proteomes" id="UP001500121"/>
    </source>
</evidence>
<dbReference type="Gene3D" id="1.20.120.1630">
    <property type="match status" value="1"/>
</dbReference>
<accession>A0ABP8Z3Y2</accession>
<keyword evidence="3 5" id="KW-1133">Transmembrane helix</keyword>
<feature type="transmembrane region" description="Helical" evidence="5">
    <location>
        <begin position="82"/>
        <end position="100"/>
    </location>
</feature>
<dbReference type="GO" id="GO:0008168">
    <property type="term" value="F:methyltransferase activity"/>
    <property type="evidence" value="ECO:0007669"/>
    <property type="project" value="UniProtKB-KW"/>
</dbReference>
<feature type="transmembrane region" description="Helical" evidence="5">
    <location>
        <begin position="150"/>
        <end position="172"/>
    </location>
</feature>
<dbReference type="InterPro" id="IPR007269">
    <property type="entry name" value="ICMT_MeTrfase"/>
</dbReference>
<sequence>MTAELVAGTSGWWAAYTAYLLLLAGTAVERLVELRVSNRNARWAFERGGRETGRGHFGPMVLLHSGLILACALEPLLAGRPFIAALAVPAAVLALASQALRWWCIGTLGPRWNTRIVVVPGLPLVRRGPYRFLSHPNYVVVVLEGIALPLVATAWGTALVFTVLNAVLLLGFRIPAEERALREALAAAPAG</sequence>
<comment type="subcellular location">
    <subcellularLocation>
        <location evidence="1">Membrane</location>
        <topology evidence="1">Multi-pass membrane protein</topology>
    </subcellularLocation>
</comment>
<organism evidence="6 7">
    <name type="scientific">Amnibacterium soli</name>
    <dbReference type="NCBI Taxonomy" id="1282736"/>
    <lineage>
        <taxon>Bacteria</taxon>
        <taxon>Bacillati</taxon>
        <taxon>Actinomycetota</taxon>
        <taxon>Actinomycetes</taxon>
        <taxon>Micrococcales</taxon>
        <taxon>Microbacteriaceae</taxon>
        <taxon>Amnibacterium</taxon>
    </lineage>
</organism>